<evidence type="ECO:0000313" key="13">
    <source>
        <dbReference type="EMBL" id="AYD46174.1"/>
    </source>
</evidence>
<dbReference type="CDD" id="cd12828">
    <property type="entry name" value="TmCorA-like_1"/>
    <property type="match status" value="1"/>
</dbReference>
<reference evidence="13 14" key="1">
    <citation type="submission" date="2018-09" db="EMBL/GenBank/DDBJ databases">
        <title>Arachidicoccus sp. nov., a bacterium isolated from soil.</title>
        <authorList>
            <person name="Weon H.-Y."/>
            <person name="Kwon S.-W."/>
            <person name="Lee S.A."/>
        </authorList>
    </citation>
    <scope>NUCLEOTIDE SEQUENCE [LARGE SCALE GENOMIC DNA]</scope>
    <source>
        <strain evidence="13 14">KIS59-12</strain>
    </source>
</reference>
<keyword evidence="14" id="KW-1185">Reference proteome</keyword>
<dbReference type="Proteomes" id="UP000266118">
    <property type="component" value="Chromosome"/>
</dbReference>
<dbReference type="RefSeq" id="WP_119983919.1">
    <property type="nucleotide sequence ID" value="NZ_CP032489.1"/>
</dbReference>
<dbReference type="Gene3D" id="1.20.58.340">
    <property type="entry name" value="Magnesium transport protein CorA, transmembrane region"/>
    <property type="match status" value="2"/>
</dbReference>
<dbReference type="OrthoDB" id="9803416at2"/>
<dbReference type="PANTHER" id="PTHR46494:SF1">
    <property type="entry name" value="CORA FAMILY METAL ION TRANSPORTER (EUROFUNG)"/>
    <property type="match status" value="1"/>
</dbReference>
<evidence type="ECO:0000256" key="3">
    <source>
        <dbReference type="ARBA" id="ARBA00022448"/>
    </source>
</evidence>
<dbReference type="GO" id="GO:0000287">
    <property type="term" value="F:magnesium ion binding"/>
    <property type="evidence" value="ECO:0007669"/>
    <property type="project" value="TreeGrafter"/>
</dbReference>
<evidence type="ECO:0000256" key="5">
    <source>
        <dbReference type="ARBA" id="ARBA00022692"/>
    </source>
</evidence>
<dbReference type="Gene3D" id="3.30.460.20">
    <property type="entry name" value="CorA soluble domain-like"/>
    <property type="match status" value="1"/>
</dbReference>
<evidence type="ECO:0000313" key="14">
    <source>
        <dbReference type="Proteomes" id="UP000266118"/>
    </source>
</evidence>
<evidence type="ECO:0000256" key="6">
    <source>
        <dbReference type="ARBA" id="ARBA00022842"/>
    </source>
</evidence>
<evidence type="ECO:0000256" key="2">
    <source>
        <dbReference type="ARBA" id="ARBA00009765"/>
    </source>
</evidence>
<keyword evidence="7 12" id="KW-1133">Transmembrane helix</keyword>
<evidence type="ECO:0000256" key="7">
    <source>
        <dbReference type="ARBA" id="ARBA00022989"/>
    </source>
</evidence>
<dbReference type="EMBL" id="CP032489">
    <property type="protein sequence ID" value="AYD46174.1"/>
    <property type="molecule type" value="Genomic_DNA"/>
</dbReference>
<dbReference type="GO" id="GO:0005886">
    <property type="term" value="C:plasma membrane"/>
    <property type="evidence" value="ECO:0007669"/>
    <property type="project" value="UniProtKB-SubCell"/>
</dbReference>
<dbReference type="GO" id="GO:0015087">
    <property type="term" value="F:cobalt ion transmembrane transporter activity"/>
    <property type="evidence" value="ECO:0007669"/>
    <property type="project" value="UniProtKB-UniRule"/>
</dbReference>
<sequence>MDNNRYFSLNKFFKPQKTRPLLHVNPTDNALRVDAEKSVITVFQYDENSVEEFKLDNIGECVKYKTTDKNIWINVEGLKRADVKAICRDFDIHLLIEEDILSVGQRPKTDLFEDFVFCLLYMLSYGQDNVLLNKEQISLILGKNFVLTFQEEPNRDAFDKVRLRLKNLHNKQLQQYGCDFLYYALIDAIVDDYFIAMDIFGEKIEEAEEHIVKAHSKISMSYILFLRKELLLLRRSIYPARDAISSINKNENELFSSKTLRYLKDIYDHILQATEMVENYREGMANLQDLHLNQANLKMNESMKIMAIVTCLLAPAAVIGGIFGMNFSQIPFLHDHYGFYFSVAVMLLIPLWMIYVFKKRGWF</sequence>
<protein>
    <recommendedName>
        <fullName evidence="12">Magnesium transport protein CorA</fullName>
    </recommendedName>
</protein>
<organism evidence="13 14">
    <name type="scientific">Arachidicoccus soli</name>
    <dbReference type="NCBI Taxonomy" id="2341117"/>
    <lineage>
        <taxon>Bacteria</taxon>
        <taxon>Pseudomonadati</taxon>
        <taxon>Bacteroidota</taxon>
        <taxon>Chitinophagia</taxon>
        <taxon>Chitinophagales</taxon>
        <taxon>Chitinophagaceae</taxon>
        <taxon>Arachidicoccus</taxon>
    </lineage>
</organism>
<evidence type="ECO:0000256" key="8">
    <source>
        <dbReference type="ARBA" id="ARBA00023065"/>
    </source>
</evidence>
<keyword evidence="3 12" id="KW-0813">Transport</keyword>
<dbReference type="InterPro" id="IPR004488">
    <property type="entry name" value="Mg/Co-transport_prot_CorA"/>
</dbReference>
<keyword evidence="9 12" id="KW-0472">Membrane</keyword>
<comment type="function">
    <text evidence="11">Mediates influx of magnesium ions. Alternates between open and closed states. Activated by low cytoplasmic Mg(2+) levels. Inactive when cytoplasmic Mg(2+) levels are high.</text>
</comment>
<comment type="subcellular location">
    <subcellularLocation>
        <location evidence="1">Cell membrane</location>
        <topology evidence="1">Multi-pass membrane protein</topology>
    </subcellularLocation>
    <subcellularLocation>
        <location evidence="12">Membrane</location>
        <topology evidence="12">Multi-pass membrane protein</topology>
    </subcellularLocation>
</comment>
<dbReference type="FunFam" id="1.20.58.340:FF:000004">
    <property type="entry name" value="Magnesium transport protein CorA"/>
    <property type="match status" value="1"/>
</dbReference>
<evidence type="ECO:0000256" key="11">
    <source>
        <dbReference type="ARBA" id="ARBA00045497"/>
    </source>
</evidence>
<feature type="transmembrane region" description="Helical" evidence="12">
    <location>
        <begin position="337"/>
        <end position="357"/>
    </location>
</feature>
<accession>A0A386HLA4</accession>
<proteinExistence type="inferred from homology"/>
<evidence type="ECO:0000256" key="4">
    <source>
        <dbReference type="ARBA" id="ARBA00022475"/>
    </source>
</evidence>
<evidence type="ECO:0000256" key="10">
    <source>
        <dbReference type="ARBA" id="ARBA00034269"/>
    </source>
</evidence>
<dbReference type="AlphaFoldDB" id="A0A386HLA4"/>
<dbReference type="KEGG" id="ark:D6B99_00190"/>
<dbReference type="InterPro" id="IPR045863">
    <property type="entry name" value="CorA_TM1_TM2"/>
</dbReference>
<dbReference type="PANTHER" id="PTHR46494">
    <property type="entry name" value="CORA FAMILY METAL ION TRANSPORTER (EUROFUNG)"/>
    <property type="match status" value="1"/>
</dbReference>
<dbReference type="Pfam" id="PF01544">
    <property type="entry name" value="CorA"/>
    <property type="match status" value="1"/>
</dbReference>
<evidence type="ECO:0000256" key="9">
    <source>
        <dbReference type="ARBA" id="ARBA00023136"/>
    </source>
</evidence>
<comment type="catalytic activity">
    <reaction evidence="10">
        <text>Mg(2+)(in) = Mg(2+)(out)</text>
        <dbReference type="Rhea" id="RHEA:29827"/>
        <dbReference type="ChEBI" id="CHEBI:18420"/>
    </reaction>
</comment>
<comment type="similarity">
    <text evidence="2 12">Belongs to the CorA metal ion transporter (MIT) (TC 1.A.35) family.</text>
</comment>
<dbReference type="SUPFAM" id="SSF143865">
    <property type="entry name" value="CorA soluble domain-like"/>
    <property type="match status" value="1"/>
</dbReference>
<keyword evidence="6 12" id="KW-0460">Magnesium</keyword>
<name>A0A386HLA4_9BACT</name>
<dbReference type="InterPro" id="IPR045861">
    <property type="entry name" value="CorA_cytoplasmic_dom"/>
</dbReference>
<dbReference type="SUPFAM" id="SSF144083">
    <property type="entry name" value="Magnesium transport protein CorA, transmembrane region"/>
    <property type="match status" value="1"/>
</dbReference>
<evidence type="ECO:0000256" key="12">
    <source>
        <dbReference type="RuleBase" id="RU362010"/>
    </source>
</evidence>
<dbReference type="NCBIfam" id="TIGR00383">
    <property type="entry name" value="corA"/>
    <property type="match status" value="1"/>
</dbReference>
<evidence type="ECO:0000256" key="1">
    <source>
        <dbReference type="ARBA" id="ARBA00004651"/>
    </source>
</evidence>
<gene>
    <name evidence="12 13" type="primary">corA</name>
    <name evidence="13" type="ORF">D6B99_00190</name>
</gene>
<feature type="transmembrane region" description="Helical" evidence="12">
    <location>
        <begin position="305"/>
        <end position="325"/>
    </location>
</feature>
<keyword evidence="4 12" id="KW-1003">Cell membrane</keyword>
<dbReference type="GO" id="GO:0015095">
    <property type="term" value="F:magnesium ion transmembrane transporter activity"/>
    <property type="evidence" value="ECO:0007669"/>
    <property type="project" value="UniProtKB-UniRule"/>
</dbReference>
<keyword evidence="5 12" id="KW-0812">Transmembrane</keyword>
<dbReference type="GO" id="GO:0050897">
    <property type="term" value="F:cobalt ion binding"/>
    <property type="evidence" value="ECO:0007669"/>
    <property type="project" value="TreeGrafter"/>
</dbReference>
<keyword evidence="8 12" id="KW-0406">Ion transport</keyword>
<dbReference type="InterPro" id="IPR002523">
    <property type="entry name" value="MgTranspt_CorA/ZnTranspt_ZntB"/>
</dbReference>